<proteinExistence type="predicted"/>
<dbReference type="SUPFAM" id="SSF111369">
    <property type="entry name" value="HlyD-like secretion proteins"/>
    <property type="match status" value="1"/>
</dbReference>
<keyword evidence="2" id="KW-1185">Reference proteome</keyword>
<dbReference type="Gene3D" id="2.40.50.100">
    <property type="match status" value="1"/>
</dbReference>
<protein>
    <submittedName>
        <fullName evidence="1">Putative HlyD family secretion protein</fullName>
    </submittedName>
</protein>
<organism evidence="1 2">
    <name type="scientific">Crenothrix polyspora</name>
    <dbReference type="NCBI Taxonomy" id="360316"/>
    <lineage>
        <taxon>Bacteria</taxon>
        <taxon>Pseudomonadati</taxon>
        <taxon>Pseudomonadota</taxon>
        <taxon>Gammaproteobacteria</taxon>
        <taxon>Methylococcales</taxon>
        <taxon>Crenotrichaceae</taxon>
        <taxon>Crenothrix</taxon>
    </lineage>
</organism>
<gene>
    <name evidence="1" type="ORF">CRENPOLYSF1_190052</name>
</gene>
<dbReference type="RefSeq" id="WP_087142926.1">
    <property type="nucleotide sequence ID" value="NZ_FUKI01000092.1"/>
</dbReference>
<accession>A0A1R4H5D3</accession>
<dbReference type="PANTHER" id="PTHR30469:SF11">
    <property type="entry name" value="BLL4320 PROTEIN"/>
    <property type="match status" value="1"/>
</dbReference>
<evidence type="ECO:0000313" key="1">
    <source>
        <dbReference type="EMBL" id="SJM91376.1"/>
    </source>
</evidence>
<dbReference type="GO" id="GO:0015562">
    <property type="term" value="F:efflux transmembrane transporter activity"/>
    <property type="evidence" value="ECO:0007669"/>
    <property type="project" value="TreeGrafter"/>
</dbReference>
<evidence type="ECO:0000313" key="2">
    <source>
        <dbReference type="Proteomes" id="UP000195667"/>
    </source>
</evidence>
<dbReference type="OrthoDB" id="9778796at2"/>
<sequence>MKRTFVFLVIALTHTQFSYSESETTPFSTDIPDLSSEADKSALLLQHAQIQIKQGILITSEMPGHIKNFTLGNNEHFVAGQVLANIDCPKETSHLKKVNLILNDRAKIKQQLEAAHSINTLEIDLVNAEYKIAQADARVAKAWVDRCVVYAPFAGKIVKLLAKSSQVLRTGDNLMEIMDDNQEVELLIQSNQMPFIKVGQSYQVNHNATAKPYTITLTSLGGKVDPGSQMITVHGRITENTGNATPKTDSIVALVSQPN</sequence>
<dbReference type="AlphaFoldDB" id="A0A1R4H5D3"/>
<reference evidence="2" key="1">
    <citation type="submission" date="2017-02" db="EMBL/GenBank/DDBJ databases">
        <authorList>
            <person name="Daims H."/>
        </authorList>
    </citation>
    <scope>NUCLEOTIDE SEQUENCE [LARGE SCALE GENOMIC DNA]</scope>
</reference>
<dbReference type="EMBL" id="FUKI01000092">
    <property type="protein sequence ID" value="SJM91376.1"/>
    <property type="molecule type" value="Genomic_DNA"/>
</dbReference>
<dbReference type="PANTHER" id="PTHR30469">
    <property type="entry name" value="MULTIDRUG RESISTANCE PROTEIN MDTA"/>
    <property type="match status" value="1"/>
</dbReference>
<dbReference type="Gene3D" id="1.10.287.470">
    <property type="entry name" value="Helix hairpin bin"/>
    <property type="match status" value="1"/>
</dbReference>
<dbReference type="Proteomes" id="UP000195667">
    <property type="component" value="Unassembled WGS sequence"/>
</dbReference>
<dbReference type="GO" id="GO:1990281">
    <property type="term" value="C:efflux pump complex"/>
    <property type="evidence" value="ECO:0007669"/>
    <property type="project" value="TreeGrafter"/>
</dbReference>
<dbReference type="Gene3D" id="2.40.30.170">
    <property type="match status" value="1"/>
</dbReference>
<name>A0A1R4H5D3_9GAMM</name>